<evidence type="ECO:0000313" key="11">
    <source>
        <dbReference type="Proteomes" id="UP001431572"/>
    </source>
</evidence>
<keyword evidence="11" id="KW-1185">Reference proteome</keyword>
<reference evidence="9" key="2">
    <citation type="journal article" date="2024" name="Nature">
        <title>Anoxygenic phototroph of the Chloroflexota uses a type I reaction centre.</title>
        <authorList>
            <person name="Tsuji J.M."/>
            <person name="Shaw N.A."/>
            <person name="Nagashima S."/>
            <person name="Venkiteswaran J.J."/>
            <person name="Schiff S.L."/>
            <person name="Watanabe T."/>
            <person name="Fukui M."/>
            <person name="Hanada S."/>
            <person name="Tank M."/>
            <person name="Neufeld J.D."/>
        </authorList>
    </citation>
    <scope>NUCLEOTIDE SEQUENCE</scope>
    <source>
        <strain evidence="9">L227-S17</strain>
    </source>
</reference>
<evidence type="ECO:0000259" key="7">
    <source>
        <dbReference type="PROSITE" id="PS51462"/>
    </source>
</evidence>
<keyword evidence="6" id="KW-0464">Manganese</keyword>
<feature type="domain" description="Nudix hydrolase" evidence="7">
    <location>
        <begin position="9"/>
        <end position="234"/>
    </location>
</feature>
<protein>
    <recommendedName>
        <fullName evidence="7">Nudix hydrolase domain-containing protein</fullName>
    </recommendedName>
</protein>
<dbReference type="EMBL" id="CP128399">
    <property type="protein sequence ID" value="WJW65663.1"/>
    <property type="molecule type" value="Genomic_DNA"/>
</dbReference>
<evidence type="ECO:0000256" key="5">
    <source>
        <dbReference type="ARBA" id="ARBA00022842"/>
    </source>
</evidence>
<organism evidence="8 10">
    <name type="scientific">Candidatus Chlorohelix allophototropha</name>
    <dbReference type="NCBI Taxonomy" id="3003348"/>
    <lineage>
        <taxon>Bacteria</taxon>
        <taxon>Bacillati</taxon>
        <taxon>Chloroflexota</taxon>
        <taxon>Chloroflexia</taxon>
        <taxon>Candidatus Chloroheliales</taxon>
        <taxon>Candidatus Chloroheliaceae</taxon>
        <taxon>Candidatus Chlorohelix</taxon>
    </lineage>
</organism>
<dbReference type="GO" id="GO:0046872">
    <property type="term" value="F:metal ion binding"/>
    <property type="evidence" value="ECO:0007669"/>
    <property type="project" value="UniProtKB-KW"/>
</dbReference>
<evidence type="ECO:0000256" key="6">
    <source>
        <dbReference type="ARBA" id="ARBA00023211"/>
    </source>
</evidence>
<dbReference type="InterPro" id="IPR015797">
    <property type="entry name" value="NUDIX_hydrolase-like_dom_sf"/>
</dbReference>
<dbReference type="SUPFAM" id="SSF55811">
    <property type="entry name" value="Nudix"/>
    <property type="match status" value="1"/>
</dbReference>
<keyword evidence="3" id="KW-0479">Metal-binding</keyword>
<dbReference type="GO" id="GO:0016818">
    <property type="term" value="F:hydrolase activity, acting on acid anhydrides, in phosphorus-containing anhydrides"/>
    <property type="evidence" value="ECO:0007669"/>
    <property type="project" value="InterPro"/>
</dbReference>
<gene>
    <name evidence="8" type="ORF">HXX08_10480</name>
    <name evidence="9" type="ORF">OZ401_001441</name>
</gene>
<dbReference type="RefSeq" id="WP_341467551.1">
    <property type="nucleotide sequence ID" value="NZ_CP128399.1"/>
</dbReference>
<comment type="cofactor">
    <cofactor evidence="1">
        <name>Mn(2+)</name>
        <dbReference type="ChEBI" id="CHEBI:29035"/>
    </cofactor>
</comment>
<dbReference type="PROSITE" id="PS51462">
    <property type="entry name" value="NUDIX"/>
    <property type="match status" value="1"/>
</dbReference>
<accession>A0A8T7M2L3</accession>
<dbReference type="InterPro" id="IPR000086">
    <property type="entry name" value="NUDIX_hydrolase_dom"/>
</dbReference>
<reference evidence="8 10" key="1">
    <citation type="submission" date="2020-06" db="EMBL/GenBank/DDBJ databases">
        <title>Anoxygenic phototrophic Chloroflexota member uses a Type I reaction center.</title>
        <authorList>
            <person name="Tsuji J.M."/>
            <person name="Shaw N.A."/>
            <person name="Nagashima S."/>
            <person name="Venkiteswaran J."/>
            <person name="Schiff S.L."/>
            <person name="Hanada S."/>
            <person name="Tank M."/>
            <person name="Neufeld J.D."/>
        </authorList>
    </citation>
    <scope>NUCLEOTIDE SEQUENCE [LARGE SCALE GENOMIC DNA]</scope>
    <source>
        <strain evidence="8">L227-S17</strain>
    </source>
</reference>
<evidence type="ECO:0000313" key="8">
    <source>
        <dbReference type="EMBL" id="NWJ46291.1"/>
    </source>
</evidence>
<evidence type="ECO:0000256" key="2">
    <source>
        <dbReference type="ARBA" id="ARBA00001946"/>
    </source>
</evidence>
<dbReference type="Proteomes" id="UP000521676">
    <property type="component" value="Unassembled WGS sequence"/>
</dbReference>
<dbReference type="PANTHER" id="PTHR12318">
    <property type="entry name" value="TESTOSTERONE-REGULATED PROTEIN RP2"/>
    <property type="match status" value="1"/>
</dbReference>
<name>A0A8T7M2L3_9CHLR</name>
<evidence type="ECO:0000256" key="1">
    <source>
        <dbReference type="ARBA" id="ARBA00001936"/>
    </source>
</evidence>
<evidence type="ECO:0000256" key="3">
    <source>
        <dbReference type="ARBA" id="ARBA00022723"/>
    </source>
</evidence>
<evidence type="ECO:0000313" key="10">
    <source>
        <dbReference type="Proteomes" id="UP000521676"/>
    </source>
</evidence>
<evidence type="ECO:0000313" key="9">
    <source>
        <dbReference type="EMBL" id="WJW65663.1"/>
    </source>
</evidence>
<evidence type="ECO:0000256" key="4">
    <source>
        <dbReference type="ARBA" id="ARBA00022801"/>
    </source>
</evidence>
<dbReference type="EMBL" id="JACATZ010000001">
    <property type="protein sequence ID" value="NWJ46291.1"/>
    <property type="molecule type" value="Genomic_DNA"/>
</dbReference>
<sequence length="283" mass="32140">MSNSSQPVTPKPSATVMVVRPTANPDDVMEVFMLRRHSRSKFMPDRYVFPGGGLETHDYEPETLALLKLDSPEGTLFRDLPGEGAYDQGTPLTATQEKGLFVTTFRELFEEAGVLLAIHKETGESFELLEGSAEHHKYARYRDQLHVHEISFRDILTQENLLLDASRLVYYSHWITPFVEPIRYDTRFFVTLAQPDQIAESDYLETTHGLWISPRTALARYEAGDFNLIFPTILHLRRLAIHDNIADMLEVARNKTVIPVSPDAIPSEVGLDFKLPGAIADRW</sequence>
<dbReference type="Proteomes" id="UP001431572">
    <property type="component" value="Chromosome 1"/>
</dbReference>
<proteinExistence type="predicted"/>
<keyword evidence="4" id="KW-0378">Hydrolase</keyword>
<dbReference type="Gene3D" id="3.90.79.10">
    <property type="entry name" value="Nucleoside Triphosphate Pyrophosphohydrolase"/>
    <property type="match status" value="1"/>
</dbReference>
<comment type="cofactor">
    <cofactor evidence="2">
        <name>Mg(2+)</name>
        <dbReference type="ChEBI" id="CHEBI:18420"/>
    </cofactor>
</comment>
<dbReference type="PANTHER" id="PTHR12318:SF0">
    <property type="entry name" value="ACYL-COENZYME A DIPHOSPHATASE NUDT19"/>
    <property type="match status" value="1"/>
</dbReference>
<dbReference type="InterPro" id="IPR039121">
    <property type="entry name" value="NUDT19"/>
</dbReference>
<dbReference type="AlphaFoldDB" id="A0A8T7M2L3"/>
<keyword evidence="5" id="KW-0460">Magnesium</keyword>
<dbReference type="CDD" id="cd18870">
    <property type="entry name" value="NUDIX_AcylCoAdiphos_Nudt19"/>
    <property type="match status" value="1"/>
</dbReference>